<dbReference type="GO" id="GO:0016757">
    <property type="term" value="F:glycosyltransferase activity"/>
    <property type="evidence" value="ECO:0007669"/>
    <property type="project" value="InterPro"/>
</dbReference>
<dbReference type="InterPro" id="IPR001296">
    <property type="entry name" value="Glyco_trans_1"/>
</dbReference>
<dbReference type="PANTHER" id="PTHR12526">
    <property type="entry name" value="GLYCOSYLTRANSFERASE"/>
    <property type="match status" value="1"/>
</dbReference>
<dbReference type="InterPro" id="IPR028098">
    <property type="entry name" value="Glyco_trans_4-like_N"/>
</dbReference>
<reference evidence="3" key="2">
    <citation type="submission" date="2021-04" db="EMBL/GenBank/DDBJ databases">
        <title>Isolation and characterization of a novel species of the genus Sulfurimonas.</title>
        <authorList>
            <person name="Fukui M."/>
        </authorList>
    </citation>
    <scope>NUCLEOTIDE SEQUENCE</scope>
    <source>
        <strain evidence="3">H1576</strain>
    </source>
</reference>
<feature type="domain" description="Glycosyl transferase family 1" evidence="1">
    <location>
        <begin position="183"/>
        <end position="344"/>
    </location>
</feature>
<dbReference type="CDD" id="cd03801">
    <property type="entry name" value="GT4_PimA-like"/>
    <property type="match status" value="1"/>
</dbReference>
<sequence length="366" mass="41879">MKNKRILELCLSPDAGGLELYMLRASEYLADKHDVTCIINANGKLKEHFKETDLNYFEVKRPSFFETFIIASKIAKIIDDNKIDVLHFHWTKDILTAVLAKKISKNRPKLVQSRHMTMTRFKDDFYHKFLYKNIDQILAVTLQVKEQLQKFIPSSIQPRIDLLYPGTIIPEPIASQEVQTYKEEYKLGDSFIVSIVGRIEEAKGQHILVKAVETLLKQGLNIKIVIIGHAMSEEYLKNFKSDIEKRNMTESVVFTGFTNKVHSLMQLSDSLVLATKKETFGLVLIEAMASNIAVIASNNGGPLEIVDNEKTGLHFESDSYEDLAKKIKLLFNEEFKKEIATAGREKVLKVFNSNKQFTKLYELLVN</sequence>
<evidence type="ECO:0000259" key="2">
    <source>
        <dbReference type="Pfam" id="PF13477"/>
    </source>
</evidence>
<dbReference type="Gene3D" id="3.40.50.2000">
    <property type="entry name" value="Glycogen Phosphorylase B"/>
    <property type="match status" value="2"/>
</dbReference>
<name>A0A975AZ94_9BACT</name>
<dbReference type="Pfam" id="PF13477">
    <property type="entry name" value="Glyco_trans_4_2"/>
    <property type="match status" value="1"/>
</dbReference>
<dbReference type="KEGG" id="saqt:GJV85_04150"/>
<gene>
    <name evidence="3" type="ORF">GJV85_04150</name>
</gene>
<dbReference type="EMBL" id="CP046072">
    <property type="protein sequence ID" value="QSZ41329.1"/>
    <property type="molecule type" value="Genomic_DNA"/>
</dbReference>
<proteinExistence type="predicted"/>
<dbReference type="Pfam" id="PF00534">
    <property type="entry name" value="Glycos_transf_1"/>
    <property type="match status" value="1"/>
</dbReference>
<feature type="domain" description="Glycosyltransferase subfamily 4-like N-terminal" evidence="2">
    <location>
        <begin position="9"/>
        <end position="140"/>
    </location>
</feature>
<evidence type="ECO:0000313" key="4">
    <source>
        <dbReference type="Proteomes" id="UP000671852"/>
    </source>
</evidence>
<dbReference type="AlphaFoldDB" id="A0A975AZ94"/>
<protein>
    <submittedName>
        <fullName evidence="3">Glycosyltransferase</fullName>
    </submittedName>
</protein>
<evidence type="ECO:0000259" key="1">
    <source>
        <dbReference type="Pfam" id="PF00534"/>
    </source>
</evidence>
<accession>A0A975AZ94</accession>
<dbReference type="Proteomes" id="UP000671852">
    <property type="component" value="Chromosome"/>
</dbReference>
<organism evidence="3 4">
    <name type="scientific">Sulfurimonas aquatica</name>
    <dbReference type="NCBI Taxonomy" id="2672570"/>
    <lineage>
        <taxon>Bacteria</taxon>
        <taxon>Pseudomonadati</taxon>
        <taxon>Campylobacterota</taxon>
        <taxon>Epsilonproteobacteria</taxon>
        <taxon>Campylobacterales</taxon>
        <taxon>Sulfurimonadaceae</taxon>
        <taxon>Sulfurimonas</taxon>
    </lineage>
</organism>
<dbReference type="SUPFAM" id="SSF53756">
    <property type="entry name" value="UDP-Glycosyltransferase/glycogen phosphorylase"/>
    <property type="match status" value="1"/>
</dbReference>
<reference evidence="3" key="1">
    <citation type="submission" date="2019-11" db="EMBL/GenBank/DDBJ databases">
        <authorList>
            <person name="Kojima H."/>
        </authorList>
    </citation>
    <scope>NUCLEOTIDE SEQUENCE</scope>
    <source>
        <strain evidence="3">H1576</strain>
    </source>
</reference>
<evidence type="ECO:0000313" key="3">
    <source>
        <dbReference type="EMBL" id="QSZ41329.1"/>
    </source>
</evidence>
<dbReference type="RefSeq" id="WP_207562607.1">
    <property type="nucleotide sequence ID" value="NZ_CP046072.1"/>
</dbReference>
<keyword evidence="4" id="KW-1185">Reference proteome</keyword>